<dbReference type="InterPro" id="IPR019108">
    <property type="entry name" value="Caa3_assmbl_CtaG-rel"/>
</dbReference>
<feature type="transmembrane region" description="Helical" evidence="6">
    <location>
        <begin position="204"/>
        <end position="224"/>
    </location>
</feature>
<organism evidence="7 8">
    <name type="scientific">Gryllotalpicola reticulitermitis</name>
    <dbReference type="NCBI Taxonomy" id="1184153"/>
    <lineage>
        <taxon>Bacteria</taxon>
        <taxon>Bacillati</taxon>
        <taxon>Actinomycetota</taxon>
        <taxon>Actinomycetes</taxon>
        <taxon>Micrococcales</taxon>
        <taxon>Microbacteriaceae</taxon>
        <taxon>Gryllotalpicola</taxon>
    </lineage>
</organism>
<reference evidence="8" key="1">
    <citation type="journal article" date="2019" name="Int. J. Syst. Evol. Microbiol.">
        <title>The Global Catalogue of Microorganisms (GCM) 10K type strain sequencing project: providing services to taxonomists for standard genome sequencing and annotation.</title>
        <authorList>
            <consortium name="The Broad Institute Genomics Platform"/>
            <consortium name="The Broad Institute Genome Sequencing Center for Infectious Disease"/>
            <person name="Wu L."/>
            <person name="Ma J."/>
        </authorList>
    </citation>
    <scope>NUCLEOTIDE SEQUENCE [LARGE SCALE GENOMIC DNA]</scope>
    <source>
        <strain evidence="8">CGMCC 1.10363</strain>
    </source>
</reference>
<feature type="transmembrane region" description="Helical" evidence="6">
    <location>
        <begin position="264"/>
        <end position="284"/>
    </location>
</feature>
<dbReference type="Pfam" id="PF09678">
    <property type="entry name" value="Caa3_CtaG"/>
    <property type="match status" value="1"/>
</dbReference>
<evidence type="ECO:0000313" key="7">
    <source>
        <dbReference type="EMBL" id="MFC4243585.1"/>
    </source>
</evidence>
<evidence type="ECO:0000313" key="8">
    <source>
        <dbReference type="Proteomes" id="UP001595900"/>
    </source>
</evidence>
<keyword evidence="4 6" id="KW-1133">Transmembrane helix</keyword>
<comment type="subcellular location">
    <subcellularLocation>
        <location evidence="1">Cell membrane</location>
        <topology evidence="1">Multi-pass membrane protein</topology>
    </subcellularLocation>
</comment>
<evidence type="ECO:0000256" key="4">
    <source>
        <dbReference type="ARBA" id="ARBA00022989"/>
    </source>
</evidence>
<accession>A0ABV8Q5E4</accession>
<feature type="transmembrane region" description="Helical" evidence="6">
    <location>
        <begin position="98"/>
        <end position="118"/>
    </location>
</feature>
<feature type="transmembrane region" description="Helical" evidence="6">
    <location>
        <begin position="33"/>
        <end position="53"/>
    </location>
</feature>
<keyword evidence="3 6" id="KW-0812">Transmembrane</keyword>
<keyword evidence="5 6" id="KW-0472">Membrane</keyword>
<keyword evidence="8" id="KW-1185">Reference proteome</keyword>
<dbReference type="RefSeq" id="WP_390228669.1">
    <property type="nucleotide sequence ID" value="NZ_JBHSCN010000005.1"/>
</dbReference>
<evidence type="ECO:0000256" key="5">
    <source>
        <dbReference type="ARBA" id="ARBA00023136"/>
    </source>
</evidence>
<protein>
    <submittedName>
        <fullName evidence="7">Cytochrome c oxidase assembly protein</fullName>
    </submittedName>
</protein>
<gene>
    <name evidence="7" type="ORF">ACFOYW_09380</name>
</gene>
<comment type="caution">
    <text evidence="7">The sequence shown here is derived from an EMBL/GenBank/DDBJ whole genome shotgun (WGS) entry which is preliminary data.</text>
</comment>
<keyword evidence="2" id="KW-1003">Cell membrane</keyword>
<evidence type="ECO:0000256" key="1">
    <source>
        <dbReference type="ARBA" id="ARBA00004651"/>
    </source>
</evidence>
<sequence>MGPCWQCCYAPSERSPTTPSIPEFLLTFSFDPVVTIALAIGAVLYAWGLVAMARRGERWPAWRAWAFYVLGLGSYAWIQYGFLGTWSHDLRWAFTTRIALLLFMVPPLVALGGPITLMRRTLPPRGHAVLEAILRSQPVRLMGNAIFAPLVPLGGFLLFLTPLAAPLRLDSGWAIAITLFVPFGGLLMTLPIAEDTDSRSSNFIIYEFLLAIVEVMLDSIPGIFLRLHYTVLDMAPKITQTAWGAPLPAWFPNPLHDQHLSGDFLWFLAEIADLPVIIALFVRWGHVDRKDAKKIDDLSDEEYEAAVKAHLSGHPTHN</sequence>
<feature type="transmembrane region" description="Helical" evidence="6">
    <location>
        <begin position="65"/>
        <end position="86"/>
    </location>
</feature>
<dbReference type="Proteomes" id="UP001595900">
    <property type="component" value="Unassembled WGS sequence"/>
</dbReference>
<evidence type="ECO:0000256" key="6">
    <source>
        <dbReference type="SAM" id="Phobius"/>
    </source>
</evidence>
<feature type="transmembrane region" description="Helical" evidence="6">
    <location>
        <begin position="139"/>
        <end position="160"/>
    </location>
</feature>
<evidence type="ECO:0000256" key="3">
    <source>
        <dbReference type="ARBA" id="ARBA00022692"/>
    </source>
</evidence>
<dbReference type="EMBL" id="JBHSCN010000005">
    <property type="protein sequence ID" value="MFC4243585.1"/>
    <property type="molecule type" value="Genomic_DNA"/>
</dbReference>
<proteinExistence type="predicted"/>
<feature type="transmembrane region" description="Helical" evidence="6">
    <location>
        <begin position="172"/>
        <end position="192"/>
    </location>
</feature>
<evidence type="ECO:0000256" key="2">
    <source>
        <dbReference type="ARBA" id="ARBA00022475"/>
    </source>
</evidence>
<name>A0ABV8Q5E4_9MICO</name>